<organism evidence="2 3">
    <name type="scientific">miscellaneous Crenarchaeota group-1 archaeon SG8-32-3</name>
    <dbReference type="NCBI Taxonomy" id="1685125"/>
    <lineage>
        <taxon>Archaea</taxon>
        <taxon>Candidatus Bathyarchaeota</taxon>
        <taxon>MCG-1</taxon>
    </lineage>
</organism>
<reference evidence="3" key="1">
    <citation type="submission" date="2015-06" db="EMBL/GenBank/DDBJ databases">
        <title>New insights into the roles of widespread benthic archaea in carbon and nitrogen cycling.</title>
        <authorList>
            <person name="Lazar C.S."/>
            <person name="Baker B.J."/>
            <person name="Seitz K.W."/>
            <person name="Hyde A.S."/>
            <person name="Dick G.J."/>
            <person name="Hinrichs K.-U."/>
            <person name="Teske A.P."/>
        </authorList>
    </citation>
    <scope>NUCLEOTIDE SEQUENCE [LARGE SCALE GENOMIC DNA]</scope>
</reference>
<evidence type="ECO:0000313" key="3">
    <source>
        <dbReference type="Proteomes" id="UP000054016"/>
    </source>
</evidence>
<dbReference type="AlphaFoldDB" id="A0A0M0BTS6"/>
<evidence type="ECO:0000313" key="2">
    <source>
        <dbReference type="EMBL" id="KON31760.1"/>
    </source>
</evidence>
<dbReference type="GO" id="GO:0008483">
    <property type="term" value="F:transaminase activity"/>
    <property type="evidence" value="ECO:0007669"/>
    <property type="project" value="TreeGrafter"/>
</dbReference>
<evidence type="ECO:0000256" key="1">
    <source>
        <dbReference type="RuleBase" id="RU004508"/>
    </source>
</evidence>
<dbReference type="Gene3D" id="3.90.1150.10">
    <property type="entry name" value="Aspartate Aminotransferase, domain 1"/>
    <property type="match status" value="1"/>
</dbReference>
<dbReference type="PANTHER" id="PTHR30244:SF34">
    <property type="entry name" value="DTDP-4-AMINO-4,6-DIDEOXYGALACTOSE TRANSAMINASE"/>
    <property type="match status" value="1"/>
</dbReference>
<dbReference type="PIRSF" id="PIRSF000390">
    <property type="entry name" value="PLP_StrS"/>
    <property type="match status" value="1"/>
</dbReference>
<comment type="caution">
    <text evidence="2">The sequence shown here is derived from an EMBL/GenBank/DDBJ whole genome shotgun (WGS) entry which is preliminary data.</text>
</comment>
<keyword evidence="1" id="KW-0663">Pyridoxal phosphate</keyword>
<gene>
    <name evidence="2" type="ORF">AC478_02220</name>
</gene>
<comment type="similarity">
    <text evidence="1">Belongs to the DegT/DnrJ/EryC1 family.</text>
</comment>
<dbReference type="GO" id="GO:0030170">
    <property type="term" value="F:pyridoxal phosphate binding"/>
    <property type="evidence" value="ECO:0007669"/>
    <property type="project" value="TreeGrafter"/>
</dbReference>
<dbReference type="PATRIC" id="fig|1685125.3.peg.504"/>
<dbReference type="Proteomes" id="UP000054016">
    <property type="component" value="Unassembled WGS sequence"/>
</dbReference>
<dbReference type="SUPFAM" id="SSF53383">
    <property type="entry name" value="PLP-dependent transferases"/>
    <property type="match status" value="1"/>
</dbReference>
<accession>A0A0M0BTS6</accession>
<proteinExistence type="inferred from homology"/>
<dbReference type="GO" id="GO:0000271">
    <property type="term" value="P:polysaccharide biosynthetic process"/>
    <property type="evidence" value="ECO:0007669"/>
    <property type="project" value="TreeGrafter"/>
</dbReference>
<sequence>MIPINLPLIGEEEIEAVVKVMRSGPLTSALGVGPMVTQFEKNFAAFAGVKHAVAVNTGTAALHAAVVAAGVKQGDEVILPSFTFVATAEAVVLAGGKPVFTDIDPETYNISPEAIEKNVTEKTRAIVPVDLYGFSVDIKAIKKISSEHDLAVVEDAAQAHGATYAGKPAGFFADAACWSLYASKNITTGEGGVVTTESDEVAETLRLIRTHGEKVKYASLMLGYNYRMSEIQAAIGLVQLEKLSNFVAKRRENAKKLNSLLEASNRLKLPMELEERQHSWYLYTVRLENAVGKERNKIVEELQKKGIGAVAYYVNPVHQMPYYRETYGERKLPETEKAARQVFSLPVHPGVSEAQVNYIGKTLLELL</sequence>
<dbReference type="CDD" id="cd00616">
    <property type="entry name" value="AHBA_syn"/>
    <property type="match status" value="1"/>
</dbReference>
<protein>
    <recommendedName>
        <fullName evidence="4">Aminotransferase DegT</fullName>
    </recommendedName>
</protein>
<dbReference type="InterPro" id="IPR015421">
    <property type="entry name" value="PyrdxlP-dep_Trfase_major"/>
</dbReference>
<dbReference type="PANTHER" id="PTHR30244">
    <property type="entry name" value="TRANSAMINASE"/>
    <property type="match status" value="1"/>
</dbReference>
<dbReference type="InterPro" id="IPR015422">
    <property type="entry name" value="PyrdxlP-dep_Trfase_small"/>
</dbReference>
<name>A0A0M0BTS6_9ARCH</name>
<dbReference type="Gene3D" id="3.40.640.10">
    <property type="entry name" value="Type I PLP-dependent aspartate aminotransferase-like (Major domain)"/>
    <property type="match status" value="1"/>
</dbReference>
<dbReference type="Pfam" id="PF01041">
    <property type="entry name" value="DegT_DnrJ_EryC1"/>
    <property type="match status" value="1"/>
</dbReference>
<dbReference type="InterPro" id="IPR015424">
    <property type="entry name" value="PyrdxlP-dep_Trfase"/>
</dbReference>
<dbReference type="InterPro" id="IPR000653">
    <property type="entry name" value="DegT/StrS_aminotransferase"/>
</dbReference>
<evidence type="ECO:0008006" key="4">
    <source>
        <dbReference type="Google" id="ProtNLM"/>
    </source>
</evidence>
<dbReference type="EMBL" id="LFWV01000025">
    <property type="protein sequence ID" value="KON31760.1"/>
    <property type="molecule type" value="Genomic_DNA"/>
</dbReference>